<dbReference type="Pfam" id="PF08378">
    <property type="entry name" value="NERD"/>
    <property type="match status" value="1"/>
</dbReference>
<comment type="caution">
    <text evidence="2">The sequence shown here is derived from an EMBL/GenBank/DDBJ whole genome shotgun (WGS) entry which is preliminary data.</text>
</comment>
<protein>
    <submittedName>
        <fullName evidence="2">NERD domain-containing protein</fullName>
    </submittedName>
</protein>
<feature type="domain" description="NERD" evidence="1">
    <location>
        <begin position="48"/>
        <end position="167"/>
    </location>
</feature>
<reference evidence="2 3" key="1">
    <citation type="submission" date="2019-08" db="EMBL/GenBank/DDBJ databases">
        <title>Bacillus genomes from the desert of Cuatro Cienegas, Coahuila.</title>
        <authorList>
            <person name="Olmedo-Alvarez G."/>
        </authorList>
    </citation>
    <scope>NUCLEOTIDE SEQUENCE [LARGE SCALE GENOMIC DNA]</scope>
    <source>
        <strain evidence="2 3">CH88_3T</strain>
    </source>
</reference>
<evidence type="ECO:0000313" key="2">
    <source>
        <dbReference type="EMBL" id="TYS59173.1"/>
    </source>
</evidence>
<dbReference type="Proteomes" id="UP000323393">
    <property type="component" value="Unassembled WGS sequence"/>
</dbReference>
<sequence length="327" mass="38141">MKKRRWKMIKKQREKSHRLLTHEAAMRRIPKNHPKYPMLEKEHGKLFYGHKGEEAMDYFLTFLPDNEYLILNSLRLEDPKGRYFQMDTVLLSQTHCIIVDSKYINGVLEFDEQANQLLRHLPDNGGIEKLSDPISQMARQRHQLALWFDKHGFPPIPIASLIALTHTSATLIKTTPTIMKKVTFQTNLPNRIKEINGKHTHEKLCKKNLLKLSKLMIKKHTPDKFNLLVNYKIPPQELIFGVICTSCTSAPMQKKRSTWYCFKCGASSKVTHLEALLDHKLLLGEIVTNKEIRWFLQLPSPTATSKYLSSLNLRFEGDYKGRKYFLK</sequence>
<evidence type="ECO:0000313" key="3">
    <source>
        <dbReference type="Proteomes" id="UP000323393"/>
    </source>
</evidence>
<evidence type="ECO:0000259" key="1">
    <source>
        <dbReference type="PROSITE" id="PS50965"/>
    </source>
</evidence>
<dbReference type="InterPro" id="IPR011528">
    <property type="entry name" value="NERD"/>
</dbReference>
<gene>
    <name evidence="2" type="ORF">FZC74_10590</name>
</gene>
<dbReference type="PROSITE" id="PS50965">
    <property type="entry name" value="NERD"/>
    <property type="match status" value="1"/>
</dbReference>
<dbReference type="AlphaFoldDB" id="A0AA94WQL4"/>
<proteinExistence type="predicted"/>
<organism evidence="2 3">
    <name type="scientific">Sutcliffiella horikoshii</name>
    <dbReference type="NCBI Taxonomy" id="79883"/>
    <lineage>
        <taxon>Bacteria</taxon>
        <taxon>Bacillati</taxon>
        <taxon>Bacillota</taxon>
        <taxon>Bacilli</taxon>
        <taxon>Bacillales</taxon>
        <taxon>Bacillaceae</taxon>
        <taxon>Sutcliffiella</taxon>
    </lineage>
</organism>
<accession>A0AA94WQL4</accession>
<dbReference type="EMBL" id="VTEU01000003">
    <property type="protein sequence ID" value="TYS59173.1"/>
    <property type="molecule type" value="Genomic_DNA"/>
</dbReference>
<name>A0AA94WQL4_9BACI</name>